<keyword evidence="3" id="KW-1185">Reference proteome</keyword>
<protein>
    <submittedName>
        <fullName evidence="2">Uncharacterized protein</fullName>
    </submittedName>
</protein>
<dbReference type="Proteomes" id="UP000240989">
    <property type="component" value="Unassembled WGS sequence"/>
</dbReference>
<evidence type="ECO:0000313" key="2">
    <source>
        <dbReference type="EMBL" id="PSX03924.1"/>
    </source>
</evidence>
<evidence type="ECO:0000313" key="3">
    <source>
        <dbReference type="Proteomes" id="UP000240989"/>
    </source>
</evidence>
<dbReference type="EMBL" id="PYOU01000027">
    <property type="protein sequence ID" value="PSX03924.1"/>
    <property type="molecule type" value="Genomic_DNA"/>
</dbReference>
<evidence type="ECO:0000256" key="1">
    <source>
        <dbReference type="SAM" id="Phobius"/>
    </source>
</evidence>
<accession>A0ABX5GYE3</accession>
<feature type="transmembrane region" description="Helical" evidence="1">
    <location>
        <begin position="119"/>
        <end position="144"/>
    </location>
</feature>
<keyword evidence="1" id="KW-0812">Transmembrane</keyword>
<keyword evidence="1" id="KW-1133">Transmembrane helix</keyword>
<comment type="caution">
    <text evidence="2">The sequence shown here is derived from an EMBL/GenBank/DDBJ whole genome shotgun (WGS) entry which is preliminary data.</text>
</comment>
<organism evidence="2 3">
    <name type="scientific">Photobacterium angustum</name>
    <dbReference type="NCBI Taxonomy" id="661"/>
    <lineage>
        <taxon>Bacteria</taxon>
        <taxon>Pseudomonadati</taxon>
        <taxon>Pseudomonadota</taxon>
        <taxon>Gammaproteobacteria</taxon>
        <taxon>Vibrionales</taxon>
        <taxon>Vibrionaceae</taxon>
        <taxon>Photobacterium</taxon>
    </lineage>
</organism>
<keyword evidence="1" id="KW-0472">Membrane</keyword>
<gene>
    <name evidence="2" type="ORF">C0W27_20730</name>
</gene>
<proteinExistence type="predicted"/>
<reference evidence="2 3" key="1">
    <citation type="submission" date="2018-01" db="EMBL/GenBank/DDBJ databases">
        <title>Whole genome sequencing of Histamine producing bacteria.</title>
        <authorList>
            <person name="Butler K."/>
        </authorList>
    </citation>
    <scope>NUCLEOTIDE SEQUENCE [LARGE SCALE GENOMIC DNA]</scope>
    <source>
        <strain evidence="2 3">A6-1</strain>
    </source>
</reference>
<sequence>MIHLTAYKNWKRLTMTQHLTLLHEKLIGIIEEPNNLKQDRVTVNLMFETITSKKELINVVISREMHHKLKSNIGEIVAITCRRSYGTWYLKDLVTNTAQTPIFYSDSDYNPMSRRKSNILCLSCFLVSTPLCFYLGVMYLPFIVSLMAKVKIELEARHNKRQDNNLSKKYLKHFISGS</sequence>
<name>A0ABX5GYE3_PHOAN</name>